<feature type="compositionally biased region" description="Low complexity" evidence="2">
    <location>
        <begin position="116"/>
        <end position="166"/>
    </location>
</feature>
<dbReference type="PANTHER" id="PTHR11937">
    <property type="entry name" value="ACTIN"/>
    <property type="match status" value="1"/>
</dbReference>
<dbReference type="SUPFAM" id="SSF53067">
    <property type="entry name" value="Actin-like ATPase domain"/>
    <property type="match status" value="2"/>
</dbReference>
<feature type="compositionally biased region" description="Basic residues" evidence="2">
    <location>
        <begin position="92"/>
        <end position="101"/>
    </location>
</feature>
<dbReference type="InterPro" id="IPR043129">
    <property type="entry name" value="ATPase_NBD"/>
</dbReference>
<sequence>MGDGTSSSNAFLRNLSQKKYSWMQPSAQLSPATNTTTTPATATATTGAAATTTTPADASSSTSTNATASASASKKETINDSKRASSEDANRVSKKPRHTGKRSVEDESRKQVSGRSNGNSSSLSPAAAATTTNTTTMTTASNNNPAATSSSNITPSRSPSPTLDLPALDDDALLAPRRNRVKRSQPRFRYTSFPVKGFSILPTRNITSGFDKTDTSYFPGNKAGSSSIAPNPEEEWRDTIIIHPGSRNLRIGRSSEAFPRTVPHVISRRVHEKKINNNNNKINADVLDFTDRPRGEEALAEIRNELKWRMKAAKRRAVPNADVQVVSFNSQAVHETIPDHNDPYKVEWTEVPSKGAASHFVGDKALNLPIDKHPEYQLFYPWKHGSLNHQDYDSIEAVLGDLQTIWTETIRSELDIEDKTFENFNVVLVIPDVFSRRYTSELLTMLLRHMKFRGALVQQESSCATFGAGVSSACVVDVGAQKTTIACIEDGVCFPDSRMTIAMGGDDITKTFASFLLANKFPYGEMDLSRAYDWRLVEELKEKWCTMNEADISVQVYDFFVRAPDHPTQKYQCKVYDEVFLAPLCLVYPGILDARDKTANIKEWSSTNVIDDITDEANTTTQTTVPTVWQPQTLAAQLAPESSTVSSSDTPTANNTPQYSTSTPTPTTNGNTPSSSTFVTPSATPAPTTTSTTVERSNLFDVYPVDIAIAKSIQAASGMSDDRLKRFFTNIILVGGGGMISNFNRVLEDRVFSTFIAQRAAIERVEVLPAPRELDPRLLMWKGASVLSKLETAKEMWIGEQEWSEMGSRCLRERALFT</sequence>
<feature type="compositionally biased region" description="Polar residues" evidence="2">
    <location>
        <begin position="640"/>
        <end position="653"/>
    </location>
</feature>
<protein>
    <recommendedName>
        <fullName evidence="5">Actin-related protein 8</fullName>
    </recommendedName>
</protein>
<organism evidence="3 4">
    <name type="scientific">Lichtheimia ornata</name>
    <dbReference type="NCBI Taxonomy" id="688661"/>
    <lineage>
        <taxon>Eukaryota</taxon>
        <taxon>Fungi</taxon>
        <taxon>Fungi incertae sedis</taxon>
        <taxon>Mucoromycota</taxon>
        <taxon>Mucoromycotina</taxon>
        <taxon>Mucoromycetes</taxon>
        <taxon>Mucorales</taxon>
        <taxon>Lichtheimiaceae</taxon>
        <taxon>Lichtheimia</taxon>
    </lineage>
</organism>
<dbReference type="InterPro" id="IPR004000">
    <property type="entry name" value="Actin"/>
</dbReference>
<dbReference type="EMBL" id="JARTCD010000007">
    <property type="protein sequence ID" value="KAJ8661730.1"/>
    <property type="molecule type" value="Genomic_DNA"/>
</dbReference>
<evidence type="ECO:0000313" key="4">
    <source>
        <dbReference type="Proteomes" id="UP001234581"/>
    </source>
</evidence>
<evidence type="ECO:0008006" key="5">
    <source>
        <dbReference type="Google" id="ProtNLM"/>
    </source>
</evidence>
<feature type="region of interest" description="Disordered" evidence="2">
    <location>
        <begin position="636"/>
        <end position="692"/>
    </location>
</feature>
<name>A0AAD7Y0N7_9FUNG</name>
<feature type="region of interest" description="Disordered" evidence="2">
    <location>
        <begin position="22"/>
        <end position="180"/>
    </location>
</feature>
<dbReference type="RefSeq" id="XP_058346643.1">
    <property type="nucleotide sequence ID" value="XM_058482619.1"/>
</dbReference>
<accession>A0AAD7Y0N7</accession>
<dbReference type="GeneID" id="83209954"/>
<dbReference type="Pfam" id="PF00022">
    <property type="entry name" value="Actin"/>
    <property type="match status" value="2"/>
</dbReference>
<dbReference type="CDD" id="cd10206">
    <property type="entry name" value="ASKHA_NBD_Arp8-like"/>
    <property type="match status" value="1"/>
</dbReference>
<comment type="similarity">
    <text evidence="1">Belongs to the actin family.</text>
</comment>
<dbReference type="Gene3D" id="3.30.420.40">
    <property type="match status" value="3"/>
</dbReference>
<evidence type="ECO:0000256" key="2">
    <source>
        <dbReference type="SAM" id="MobiDB-lite"/>
    </source>
</evidence>
<dbReference type="Proteomes" id="UP001234581">
    <property type="component" value="Unassembled WGS sequence"/>
</dbReference>
<keyword evidence="4" id="KW-1185">Reference proteome</keyword>
<reference evidence="3 4" key="1">
    <citation type="submission" date="2023-03" db="EMBL/GenBank/DDBJ databases">
        <title>Genome sequence of Lichtheimia ornata CBS 291.66.</title>
        <authorList>
            <person name="Mohabir J.T."/>
            <person name="Shea T.P."/>
            <person name="Kurbessoian T."/>
            <person name="Berby B."/>
            <person name="Fontaine J."/>
            <person name="Livny J."/>
            <person name="Gnirke A."/>
            <person name="Stajich J.E."/>
            <person name="Cuomo C.A."/>
        </authorList>
    </citation>
    <scope>NUCLEOTIDE SEQUENCE [LARGE SCALE GENOMIC DNA]</scope>
    <source>
        <strain evidence="3">CBS 291.66</strain>
    </source>
</reference>
<dbReference type="AlphaFoldDB" id="A0AAD7Y0N7"/>
<comment type="caution">
    <text evidence="3">The sequence shown here is derived from an EMBL/GenBank/DDBJ whole genome shotgun (WGS) entry which is preliminary data.</text>
</comment>
<feature type="compositionally biased region" description="Low complexity" evidence="2">
    <location>
        <begin position="654"/>
        <end position="692"/>
    </location>
</feature>
<feature type="compositionally biased region" description="Basic and acidic residues" evidence="2">
    <location>
        <begin position="73"/>
        <end position="91"/>
    </location>
</feature>
<gene>
    <name evidence="3" type="ORF">O0I10_002537</name>
</gene>
<evidence type="ECO:0000256" key="1">
    <source>
        <dbReference type="RuleBase" id="RU000487"/>
    </source>
</evidence>
<dbReference type="SMART" id="SM00268">
    <property type="entry name" value="ACTIN"/>
    <property type="match status" value="1"/>
</dbReference>
<evidence type="ECO:0000313" key="3">
    <source>
        <dbReference type="EMBL" id="KAJ8661730.1"/>
    </source>
</evidence>
<feature type="compositionally biased region" description="Low complexity" evidence="2">
    <location>
        <begin position="30"/>
        <end position="72"/>
    </location>
</feature>
<proteinExistence type="inferred from homology"/>
<dbReference type="Gene3D" id="3.90.640.10">
    <property type="entry name" value="Actin, Chain A, domain 4"/>
    <property type="match status" value="1"/>
</dbReference>